<dbReference type="InterPro" id="IPR006175">
    <property type="entry name" value="YjgF/YER057c/UK114"/>
</dbReference>
<proteinExistence type="predicted"/>
<dbReference type="CDD" id="cd06154">
    <property type="entry name" value="YjgF_YER057c_UK114_like_6"/>
    <property type="match status" value="1"/>
</dbReference>
<accession>A0A2T5FYG7</accession>
<dbReference type="RefSeq" id="WP_107967546.1">
    <property type="nucleotide sequence ID" value="NZ_NWBU01000007.1"/>
</dbReference>
<comment type="caution">
    <text evidence="1">The sequence shown here is derived from an EMBL/GenBank/DDBJ whole genome shotgun (WGS) entry which is preliminary data.</text>
</comment>
<reference evidence="1 2" key="1">
    <citation type="submission" date="2017-09" db="EMBL/GenBank/DDBJ databases">
        <title>Sphingomonas panjinensis sp.nov., isolated from oil-contaminated soil.</title>
        <authorList>
            <person name="Wang L."/>
            <person name="Chen L."/>
        </authorList>
    </citation>
    <scope>NUCLEOTIDE SEQUENCE [LARGE SCALE GENOMIC DNA]</scope>
    <source>
        <strain evidence="1 2">FW-11</strain>
    </source>
</reference>
<name>A0A2T5FYG7_9SPHN</name>
<dbReference type="Proteomes" id="UP000244162">
    <property type="component" value="Unassembled WGS sequence"/>
</dbReference>
<keyword evidence="2" id="KW-1185">Reference proteome</keyword>
<organism evidence="1 2">
    <name type="scientific">Sphingomonas oleivorans</name>
    <dbReference type="NCBI Taxonomy" id="1735121"/>
    <lineage>
        <taxon>Bacteria</taxon>
        <taxon>Pseudomonadati</taxon>
        <taxon>Pseudomonadota</taxon>
        <taxon>Alphaproteobacteria</taxon>
        <taxon>Sphingomonadales</taxon>
        <taxon>Sphingomonadaceae</taxon>
        <taxon>Sphingomonas</taxon>
    </lineage>
</organism>
<dbReference type="SUPFAM" id="SSF55298">
    <property type="entry name" value="YjgF-like"/>
    <property type="match status" value="1"/>
</dbReference>
<dbReference type="PANTHER" id="PTHR43857">
    <property type="entry name" value="BLR7761 PROTEIN"/>
    <property type="match status" value="1"/>
</dbReference>
<dbReference type="Gene3D" id="3.30.1330.40">
    <property type="entry name" value="RutC-like"/>
    <property type="match status" value="1"/>
</dbReference>
<sequence>MTRKLISSGSPFEKSVGYSRAVVDGDWCFVSGTTGYDYATMTMPERAADQARNALATIEKALGEAGFTLAHVVRATYYFSDAAYWNEVGPVLGDAFGEIRPAATALVVGLVKPEMKVEIEVTARRQAGWP</sequence>
<dbReference type="Pfam" id="PF01042">
    <property type="entry name" value="Ribonuc_L-PSP"/>
    <property type="match status" value="1"/>
</dbReference>
<dbReference type="EMBL" id="NWBU01000007">
    <property type="protein sequence ID" value="PTQ11552.1"/>
    <property type="molecule type" value="Genomic_DNA"/>
</dbReference>
<protein>
    <recommendedName>
        <fullName evidence="3">RidA family protein</fullName>
    </recommendedName>
</protein>
<evidence type="ECO:0008006" key="3">
    <source>
        <dbReference type="Google" id="ProtNLM"/>
    </source>
</evidence>
<gene>
    <name evidence="1" type="ORF">CLG96_08955</name>
</gene>
<evidence type="ECO:0000313" key="2">
    <source>
        <dbReference type="Proteomes" id="UP000244162"/>
    </source>
</evidence>
<dbReference type="PANTHER" id="PTHR43857:SF1">
    <property type="entry name" value="YJGH FAMILY PROTEIN"/>
    <property type="match status" value="1"/>
</dbReference>
<dbReference type="OrthoDB" id="9799840at2"/>
<evidence type="ECO:0000313" key="1">
    <source>
        <dbReference type="EMBL" id="PTQ11552.1"/>
    </source>
</evidence>
<dbReference type="InterPro" id="IPR035959">
    <property type="entry name" value="RutC-like_sf"/>
</dbReference>
<dbReference type="AlphaFoldDB" id="A0A2T5FYG7"/>